<sequence>MRSTRFWPLALVGLLAVPASAGSLLAQDDDLTGNGAPKGPHYNLNIIGVEKEKSADMTGNQGHRIFVSLGKKKPGSSVKTRINLVQDTDGTFQVLDANGTDGGAIFQLPEPGTYTIWVRPRGQPGGEAKMTTCVDDPDYGTICSSEYTVQVRERGGRKFENVTDELTSIVLEEGSEAALECGDTKVSLFDPCLEGYFWDYDNNGLRLLQVRFYFNDDYVTS</sequence>
<evidence type="ECO:0000313" key="2">
    <source>
        <dbReference type="EMBL" id="NIR73729.1"/>
    </source>
</evidence>
<accession>A0AAE4Z5I1</accession>
<evidence type="ECO:0000256" key="1">
    <source>
        <dbReference type="SAM" id="SignalP"/>
    </source>
</evidence>
<evidence type="ECO:0000313" key="3">
    <source>
        <dbReference type="Proteomes" id="UP000702544"/>
    </source>
</evidence>
<keyword evidence="1" id="KW-0732">Signal</keyword>
<dbReference type="Proteomes" id="UP000702544">
    <property type="component" value="Unassembled WGS sequence"/>
</dbReference>
<dbReference type="AlphaFoldDB" id="A0AAE4Z5I1"/>
<feature type="signal peptide" evidence="1">
    <location>
        <begin position="1"/>
        <end position="21"/>
    </location>
</feature>
<comment type="caution">
    <text evidence="2">The sequence shown here is derived from an EMBL/GenBank/DDBJ whole genome shotgun (WGS) entry which is preliminary data.</text>
</comment>
<proteinExistence type="predicted"/>
<evidence type="ECO:0008006" key="4">
    <source>
        <dbReference type="Google" id="ProtNLM"/>
    </source>
</evidence>
<reference evidence="2 3" key="1">
    <citation type="submission" date="2020-01" db="EMBL/GenBank/DDBJ databases">
        <title>Genomes assembled from Gulf of Kutch pelagic sediment metagenomes.</title>
        <authorList>
            <person name="Chandrashekar M."/>
            <person name="Mahajan M.S."/>
            <person name="Dave K.J."/>
            <person name="Vatsa P."/>
            <person name="Nathani N.M."/>
        </authorList>
    </citation>
    <scope>NUCLEOTIDE SEQUENCE [LARGE SCALE GENOMIC DNA]</scope>
    <source>
        <strain evidence="2">KS3-K002</strain>
    </source>
</reference>
<dbReference type="EMBL" id="JAACAK010000010">
    <property type="protein sequence ID" value="NIR73729.1"/>
    <property type="molecule type" value="Genomic_DNA"/>
</dbReference>
<protein>
    <recommendedName>
        <fullName evidence="4">Carboxypeptidase regulatory-like domain-containing protein</fullName>
    </recommendedName>
</protein>
<organism evidence="2 3">
    <name type="scientific">Candidatus Kutchimonas denitrificans</name>
    <dbReference type="NCBI Taxonomy" id="3056748"/>
    <lineage>
        <taxon>Bacteria</taxon>
        <taxon>Pseudomonadati</taxon>
        <taxon>Gemmatimonadota</taxon>
        <taxon>Gemmatimonadia</taxon>
        <taxon>Candidatus Palauibacterales</taxon>
        <taxon>Candidatus Palauibacteraceae</taxon>
        <taxon>Candidatus Kutchimonas</taxon>
    </lineage>
</organism>
<name>A0AAE4Z5I1_9BACT</name>
<feature type="chain" id="PRO_5042166351" description="Carboxypeptidase regulatory-like domain-containing protein" evidence="1">
    <location>
        <begin position="22"/>
        <end position="221"/>
    </location>
</feature>
<gene>
    <name evidence="2" type="ORF">GWO12_01235</name>
</gene>